<evidence type="ECO:0000313" key="2">
    <source>
        <dbReference type="Proteomes" id="UP000195521"/>
    </source>
</evidence>
<sequence>MSIMSSQESEKRYQELDVVFSKYKHIMDKNETQLQLDRWNIYCLNFDDKFDTVDKFRDKDKLCPQAMRYLYNIYSDVYSPPEKNHFKYLYYWIYKHHLKAGKDRNYIKDFYKEIIRVYEKQGYFLSNVDSSKKDIFDKELEVITDICDYSTKLNDIKNNTFKSCKSSQKCNCANECADIYLRRYNACETIGVVIFFLPYNSCLHREIKKIINKCRDLKKEWSKLDNSEIYNNIYLNNNFNVLYSSHYIDE</sequence>
<organism evidence="1 2">
    <name type="scientific">Plasmodium gonderi</name>
    <dbReference type="NCBI Taxonomy" id="77519"/>
    <lineage>
        <taxon>Eukaryota</taxon>
        <taxon>Sar</taxon>
        <taxon>Alveolata</taxon>
        <taxon>Apicomplexa</taxon>
        <taxon>Aconoidasida</taxon>
        <taxon>Haemosporida</taxon>
        <taxon>Plasmodiidae</taxon>
        <taxon>Plasmodium</taxon>
        <taxon>Plasmodium (Plasmodium)</taxon>
    </lineage>
</organism>
<proteinExistence type="predicted"/>
<evidence type="ECO:0000313" key="1">
    <source>
        <dbReference type="EMBL" id="GAW84170.1"/>
    </source>
</evidence>
<keyword evidence="2" id="KW-1185">Reference proteome</keyword>
<accession>A0A1Y1JPI8</accession>
<gene>
    <name evidence="1" type="ORF">PGO_001480</name>
</gene>
<dbReference type="GeneID" id="39744978"/>
<comment type="caution">
    <text evidence="1">The sequence shown here is derived from an EMBL/GenBank/DDBJ whole genome shotgun (WGS) entry which is preliminary data.</text>
</comment>
<dbReference type="Proteomes" id="UP000195521">
    <property type="component" value="Unassembled WGS sequence"/>
</dbReference>
<reference evidence="2" key="1">
    <citation type="submission" date="2017-04" db="EMBL/GenBank/DDBJ databases">
        <title>Plasmodium gonderi genome.</title>
        <authorList>
            <person name="Arisue N."/>
            <person name="Honma H."/>
            <person name="Kawai S."/>
            <person name="Tougan T."/>
            <person name="Tanabe K."/>
            <person name="Horii T."/>
        </authorList>
    </citation>
    <scope>NUCLEOTIDE SEQUENCE [LARGE SCALE GENOMIC DNA]</scope>
    <source>
        <strain evidence="2">ATCC 30045</strain>
    </source>
</reference>
<dbReference type="EMBL" id="BDQF01000152">
    <property type="protein sequence ID" value="GAW84170.1"/>
    <property type="molecule type" value="Genomic_DNA"/>
</dbReference>
<dbReference type="RefSeq" id="XP_028546759.1">
    <property type="nucleotide sequence ID" value="XM_028690958.1"/>
</dbReference>
<dbReference type="AlphaFoldDB" id="A0A1Y1JPI8"/>
<protein>
    <submittedName>
        <fullName evidence="1">Variable surface protein</fullName>
    </submittedName>
</protein>
<name>A0A1Y1JPI8_PLAGO</name>